<dbReference type="RefSeq" id="WP_288881415.1">
    <property type="nucleotide sequence ID" value="NZ_CBFGNQ010000023.1"/>
</dbReference>
<organism evidence="1 2">
    <name type="scientific">Pedobacter panaciterrae</name>
    <dbReference type="NCBI Taxonomy" id="363849"/>
    <lineage>
        <taxon>Bacteria</taxon>
        <taxon>Pseudomonadati</taxon>
        <taxon>Bacteroidota</taxon>
        <taxon>Sphingobacteriia</taxon>
        <taxon>Sphingobacteriales</taxon>
        <taxon>Sphingobacteriaceae</taxon>
        <taxon>Pedobacter</taxon>
    </lineage>
</organism>
<comment type="caution">
    <text evidence="1">The sequence shown here is derived from an EMBL/GenBank/DDBJ whole genome shotgun (WGS) entry which is preliminary data.</text>
</comment>
<evidence type="ECO:0000313" key="2">
    <source>
        <dbReference type="Proteomes" id="UP001378956"/>
    </source>
</evidence>
<dbReference type="Proteomes" id="UP001378956">
    <property type="component" value="Unassembled WGS sequence"/>
</dbReference>
<dbReference type="Gene3D" id="1.25.40.390">
    <property type="match status" value="1"/>
</dbReference>
<dbReference type="InterPro" id="IPR041662">
    <property type="entry name" value="SusD-like_2"/>
</dbReference>
<reference evidence="1 2" key="1">
    <citation type="submission" date="2024-03" db="EMBL/GenBank/DDBJ databases">
        <title>Sequence of Lycoming College Course Isolates.</title>
        <authorList>
            <person name="Plotts O."/>
            <person name="Newman J."/>
        </authorList>
    </citation>
    <scope>NUCLEOTIDE SEQUENCE [LARGE SCALE GENOMIC DNA]</scope>
    <source>
        <strain evidence="1 2">CJB-3</strain>
    </source>
</reference>
<dbReference type="EMBL" id="JBBEUB010000005">
    <property type="protein sequence ID" value="MEJ2904096.1"/>
    <property type="molecule type" value="Genomic_DNA"/>
</dbReference>
<gene>
    <name evidence="1" type="ORF">WAE58_16745</name>
</gene>
<keyword evidence="2" id="KW-1185">Reference proteome</keyword>
<name>A0ABU8NR29_9SPHI</name>
<dbReference type="InterPro" id="IPR011990">
    <property type="entry name" value="TPR-like_helical_dom_sf"/>
</dbReference>
<dbReference type="PROSITE" id="PS51257">
    <property type="entry name" value="PROKAR_LIPOPROTEIN"/>
    <property type="match status" value="1"/>
</dbReference>
<keyword evidence="1" id="KW-0449">Lipoprotein</keyword>
<dbReference type="SUPFAM" id="SSF48452">
    <property type="entry name" value="TPR-like"/>
    <property type="match status" value="1"/>
</dbReference>
<dbReference type="Pfam" id="PF12771">
    <property type="entry name" value="SusD-like_2"/>
    <property type="match status" value="1"/>
</dbReference>
<protein>
    <submittedName>
        <fullName evidence="1">SusD/RagB family nutrient-binding outer membrane lipoprotein</fullName>
    </submittedName>
</protein>
<evidence type="ECO:0000313" key="1">
    <source>
        <dbReference type="EMBL" id="MEJ2904096.1"/>
    </source>
</evidence>
<accession>A0ABU8NR29</accession>
<proteinExistence type="predicted"/>
<sequence length="503" mass="55457">MKKINIQYKPLILSALIFLTFGCKKTLDVNVDPNNPPIEQASPEVLFPSGIMGTAGIVGGELTILGGIWSQYWTQSNASNQYKTIDTYNLTRVDLNGPYDRLLSGSLADFNLSIKLAQERSDWRYNLMATVMKAYTYQVLVDIYDQVPYTEAFQGAANLQPKFDDGYSIYVALLAEIDAALAKDFSAPLTTSQAKGDFLFNGDMDSWVQFANTLKLKMYLRMVNAKPAEAQAGITKLYADGANFLTMSAGIAEFEGTPNNSNPFYEYNIRRLNTTTNVRASKTLTTWLVKNGDLRTVTYFGTATPTAMHQGDFAATAQEQPSYSSATVAAQDATDPVWFINESESYFMQAEALERYFGGSGAKAKYDAGVTAAFAEASQSGGAAFIAPGGKYAYKSAGSFEDKLEQIIVQKWASLPRSGHTIEAFFEQQRTGYPKNSPVYSTDPSYDPENAALPNHRGEWVYAKNGVTAGKFPKRLVFPASSRDRNKNTPAEVPIYTKVWWGK</sequence>